<dbReference type="InterPro" id="IPR036390">
    <property type="entry name" value="WH_DNA-bd_sf"/>
</dbReference>
<dbReference type="EMBL" id="QNVS01000108">
    <property type="protein sequence ID" value="REC49272.1"/>
    <property type="molecule type" value="Genomic_DNA"/>
</dbReference>
<comment type="similarity">
    <text evidence="1">Belongs to the initiator RepB protein family.</text>
</comment>
<dbReference type="Proteomes" id="UP000256512">
    <property type="component" value="Unassembled WGS sequence"/>
</dbReference>
<gene>
    <name evidence="3" type="ORF">DRF62_19550</name>
</gene>
<dbReference type="RefSeq" id="WP_115951786.1">
    <property type="nucleotide sequence ID" value="NZ_QNVS01000108.1"/>
</dbReference>
<dbReference type="Pfam" id="PF01051">
    <property type="entry name" value="Rep3_N"/>
    <property type="match status" value="1"/>
</dbReference>
<evidence type="ECO:0000313" key="4">
    <source>
        <dbReference type="Proteomes" id="UP000256512"/>
    </source>
</evidence>
<reference evidence="3 4" key="1">
    <citation type="journal article" date="2006" name="Int. J. Syst. Evol. Microbiol.">
        <title>Chryseobacterium piscium sp. nov., isolated from fish of the South Atlantic Ocean off South Africa.</title>
        <authorList>
            <person name="de Beer H."/>
            <person name="Hugo C.J."/>
            <person name="Jooste P.J."/>
            <person name="Vancanneyt M."/>
            <person name="Coenye T."/>
            <person name="Vandamme P."/>
        </authorList>
    </citation>
    <scope>NUCLEOTIDE SEQUENCE [LARGE SCALE GENOMIC DNA]</scope>
    <source>
        <strain evidence="3 4">CCUG 51923</strain>
    </source>
</reference>
<evidence type="ECO:0000259" key="2">
    <source>
        <dbReference type="Pfam" id="PF01051"/>
    </source>
</evidence>
<comment type="caution">
    <text evidence="3">The sequence shown here is derived from an EMBL/GenBank/DDBJ whole genome shotgun (WGS) entry which is preliminary data.</text>
</comment>
<feature type="domain" description="Initiator Rep protein WH1" evidence="2">
    <location>
        <begin position="11"/>
        <end position="168"/>
    </location>
</feature>
<evidence type="ECO:0000313" key="3">
    <source>
        <dbReference type="EMBL" id="REC49272.1"/>
    </source>
</evidence>
<name>A0A3D9B820_9FLAO</name>
<dbReference type="InterPro" id="IPR000525">
    <property type="entry name" value="Initiator_Rep_WH1"/>
</dbReference>
<dbReference type="Pfam" id="PF21205">
    <property type="entry name" value="Rep3_C"/>
    <property type="match status" value="1"/>
</dbReference>
<keyword evidence="4" id="KW-1185">Reference proteome</keyword>
<protein>
    <recommendedName>
        <fullName evidence="2">Initiator Rep protein WH1 domain-containing protein</fullName>
    </recommendedName>
</protein>
<dbReference type="GO" id="GO:0003887">
    <property type="term" value="F:DNA-directed DNA polymerase activity"/>
    <property type="evidence" value="ECO:0007669"/>
    <property type="project" value="InterPro"/>
</dbReference>
<dbReference type="GO" id="GO:0006270">
    <property type="term" value="P:DNA replication initiation"/>
    <property type="evidence" value="ECO:0007669"/>
    <property type="project" value="InterPro"/>
</dbReference>
<dbReference type="SUPFAM" id="SSF46785">
    <property type="entry name" value="Winged helix' DNA-binding domain"/>
    <property type="match status" value="1"/>
</dbReference>
<accession>A0A3D9B820</accession>
<dbReference type="AlphaFoldDB" id="A0A3D9B820"/>
<dbReference type="Gene3D" id="1.10.10.10">
    <property type="entry name" value="Winged helix-like DNA-binding domain superfamily/Winged helix DNA-binding domain"/>
    <property type="match status" value="2"/>
</dbReference>
<evidence type="ECO:0000256" key="1">
    <source>
        <dbReference type="ARBA" id="ARBA00038283"/>
    </source>
</evidence>
<sequence>MAKSTNKLQFQSYIFSTAKYSFSVYEKRILYRMIEFEQRMINQQALDKAVKIDSNLWGDKLYTVPMSLLLSSGEDDETKEGKSKNNKRFIDALTALQDKKVVYEDDEVYGRVGVISQFEFKKRDRFVTWKADNKIVEMIMDFSKGWRAYELKVAFNLQSAYAMRFYEMVGNKTSKIAYKTSDLIKLFELENKYKQKSGKTNYKSIETYVIKKAQEELDKVSPYTFTYKFSKDYSTIEITPVFQSQFSNAKYERDKMKKENLLDVLSQKEVDTFINEFGFTEQGLKNNYELLEDCKKTLPENYSFFLFQEIRSVMQKRKKISPAYVIGIIKNNLNAYKSQK</sequence>
<proteinExistence type="inferred from homology"/>
<dbReference type="InterPro" id="IPR036388">
    <property type="entry name" value="WH-like_DNA-bd_sf"/>
</dbReference>
<organism evidence="3 4">
    <name type="scientific">Chryseobacterium piscium</name>
    <dbReference type="NCBI Taxonomy" id="333702"/>
    <lineage>
        <taxon>Bacteria</taxon>
        <taxon>Pseudomonadati</taxon>
        <taxon>Bacteroidota</taxon>
        <taxon>Flavobacteriia</taxon>
        <taxon>Flavobacteriales</taxon>
        <taxon>Weeksellaceae</taxon>
        <taxon>Chryseobacterium group</taxon>
        <taxon>Chryseobacterium</taxon>
    </lineage>
</organism>